<evidence type="ECO:0000313" key="1">
    <source>
        <dbReference type="EMBL" id="JAD85751.1"/>
    </source>
</evidence>
<sequence>MVWLNLDPSSRRVSPCCIIVRDACGLFVRSSFVFHQVFKRRWSLCSDVRSMYQFQRHSFCHSICFSLICYKRFFYNSWKFINSSPKHNLGAFQEREISKNIILGPYGMIHHFTVSIYRIIS</sequence>
<reference evidence="1" key="1">
    <citation type="submission" date="2014-09" db="EMBL/GenBank/DDBJ databases">
        <authorList>
            <person name="Magalhaes I.L.F."/>
            <person name="Oliveira U."/>
            <person name="Santos F.R."/>
            <person name="Vidigal T.H.D.A."/>
            <person name="Brescovit A.D."/>
            <person name="Santos A.J."/>
        </authorList>
    </citation>
    <scope>NUCLEOTIDE SEQUENCE</scope>
    <source>
        <tissue evidence="1">Shoot tissue taken approximately 20 cm above the soil surface</tissue>
    </source>
</reference>
<name>A0A0A9DD40_ARUDO</name>
<proteinExistence type="predicted"/>
<organism evidence="1">
    <name type="scientific">Arundo donax</name>
    <name type="common">Giant reed</name>
    <name type="synonym">Donax arundinaceus</name>
    <dbReference type="NCBI Taxonomy" id="35708"/>
    <lineage>
        <taxon>Eukaryota</taxon>
        <taxon>Viridiplantae</taxon>
        <taxon>Streptophyta</taxon>
        <taxon>Embryophyta</taxon>
        <taxon>Tracheophyta</taxon>
        <taxon>Spermatophyta</taxon>
        <taxon>Magnoliopsida</taxon>
        <taxon>Liliopsida</taxon>
        <taxon>Poales</taxon>
        <taxon>Poaceae</taxon>
        <taxon>PACMAD clade</taxon>
        <taxon>Arundinoideae</taxon>
        <taxon>Arundineae</taxon>
        <taxon>Arundo</taxon>
    </lineage>
</organism>
<accession>A0A0A9DD40</accession>
<dbReference type="EMBL" id="GBRH01212144">
    <property type="protein sequence ID" value="JAD85751.1"/>
    <property type="molecule type" value="Transcribed_RNA"/>
</dbReference>
<reference evidence="1" key="2">
    <citation type="journal article" date="2015" name="Data Brief">
        <title>Shoot transcriptome of the giant reed, Arundo donax.</title>
        <authorList>
            <person name="Barrero R.A."/>
            <person name="Guerrero F.D."/>
            <person name="Moolhuijzen P."/>
            <person name="Goolsby J.A."/>
            <person name="Tidwell J."/>
            <person name="Bellgard S.E."/>
            <person name="Bellgard M.I."/>
        </authorList>
    </citation>
    <scope>NUCLEOTIDE SEQUENCE</scope>
    <source>
        <tissue evidence="1">Shoot tissue taken approximately 20 cm above the soil surface</tissue>
    </source>
</reference>
<protein>
    <submittedName>
        <fullName evidence="1">Uncharacterized protein</fullName>
    </submittedName>
</protein>
<dbReference type="AlphaFoldDB" id="A0A0A9DD40"/>